<evidence type="ECO:0000313" key="3">
    <source>
        <dbReference type="Proteomes" id="UP000604391"/>
    </source>
</evidence>
<keyword evidence="1" id="KW-0812">Transmembrane</keyword>
<dbReference type="InterPro" id="IPR032751">
    <property type="entry name" value="Fuseless"/>
</dbReference>
<protein>
    <submittedName>
        <fullName evidence="2">Uncharacterized protein</fullName>
    </submittedName>
</protein>
<name>A0A832V0V3_9ARCH</name>
<keyword evidence="1" id="KW-1133">Transmembrane helix</keyword>
<feature type="transmembrane region" description="Helical" evidence="1">
    <location>
        <begin position="15"/>
        <end position="33"/>
    </location>
</feature>
<evidence type="ECO:0000313" key="2">
    <source>
        <dbReference type="EMBL" id="HIJ99822.1"/>
    </source>
</evidence>
<reference evidence="2 3" key="1">
    <citation type="journal article" name="Nat. Commun.">
        <title>Undinarchaeota illuminate DPANN phylogeny and the impact of gene transfer on archaeal evolution.</title>
        <authorList>
            <person name="Dombrowski N."/>
            <person name="Williams T.A."/>
            <person name="Sun J."/>
            <person name="Woodcroft B.J."/>
            <person name="Lee J.H."/>
            <person name="Minh B.Q."/>
            <person name="Rinke C."/>
            <person name="Spang A."/>
        </authorList>
    </citation>
    <scope>NUCLEOTIDE SEQUENCE [LARGE SCALE GENOMIC DNA]</scope>
    <source>
        <strain evidence="2">MAG_bin17</strain>
    </source>
</reference>
<feature type="transmembrane region" description="Helical" evidence="1">
    <location>
        <begin position="45"/>
        <end position="63"/>
    </location>
</feature>
<organism evidence="2 3">
    <name type="scientific">Candidatus Undinarchaeum marinum</name>
    <dbReference type="NCBI Taxonomy" id="2756141"/>
    <lineage>
        <taxon>Archaea</taxon>
        <taxon>Candidatus Undinarchaeota</taxon>
        <taxon>Candidatus Undinarchaeia</taxon>
        <taxon>Candidatus Undinarchaeales</taxon>
        <taxon>Candidatus Undinarchaeaceae</taxon>
        <taxon>Candidatus Undinarchaeum</taxon>
    </lineage>
</organism>
<keyword evidence="1" id="KW-0472">Membrane</keyword>
<proteinExistence type="predicted"/>
<accession>A0A832V0V3</accession>
<comment type="caution">
    <text evidence="2">The sequence shown here is derived from an EMBL/GenBank/DDBJ whole genome shotgun (WGS) entry which is preliminary data.</text>
</comment>
<keyword evidence="3" id="KW-1185">Reference proteome</keyword>
<dbReference type="Proteomes" id="UP000604391">
    <property type="component" value="Unassembled WGS sequence"/>
</dbReference>
<dbReference type="Pfam" id="PF15993">
    <property type="entry name" value="Fuseless"/>
    <property type="match status" value="1"/>
</dbReference>
<dbReference type="EMBL" id="DVAD01000015">
    <property type="protein sequence ID" value="HIJ99822.1"/>
    <property type="molecule type" value="Genomic_DNA"/>
</dbReference>
<dbReference type="AlphaFoldDB" id="A0A832V0V3"/>
<sequence>MVHRKFWKLQRHHRALFGSLIIIAIIGVWRGLWGLMDKYIFPEQYLLSHVTTLVGGFFVLWMTQNTIKSIT</sequence>
<evidence type="ECO:0000256" key="1">
    <source>
        <dbReference type="SAM" id="Phobius"/>
    </source>
</evidence>
<gene>
    <name evidence="2" type="ORF">H1011_03330</name>
</gene>